<evidence type="ECO:0000256" key="2">
    <source>
        <dbReference type="SAM" id="SignalP"/>
    </source>
</evidence>
<evidence type="ECO:0000256" key="1">
    <source>
        <dbReference type="SAM" id="MobiDB-lite"/>
    </source>
</evidence>
<feature type="compositionally biased region" description="Acidic residues" evidence="1">
    <location>
        <begin position="325"/>
        <end position="336"/>
    </location>
</feature>
<dbReference type="EMBL" id="JAVDQH010000002">
    <property type="protein sequence ID" value="MDR6242565.1"/>
    <property type="molecule type" value="Genomic_DNA"/>
</dbReference>
<gene>
    <name evidence="4" type="ORF">JOC58_000449</name>
</gene>
<dbReference type="SUPFAM" id="SSF55383">
    <property type="entry name" value="Copper amine oxidase, domain N"/>
    <property type="match status" value="1"/>
</dbReference>
<dbReference type="Pfam" id="PF07833">
    <property type="entry name" value="Cu_amine_oxidN1"/>
    <property type="match status" value="1"/>
</dbReference>
<evidence type="ECO:0000259" key="3">
    <source>
        <dbReference type="Pfam" id="PF07833"/>
    </source>
</evidence>
<keyword evidence="2" id="KW-0732">Signal</keyword>
<dbReference type="Gene3D" id="3.40.1000.10">
    <property type="entry name" value="Mog1/PsbP, alpha/beta/alpha sandwich"/>
    <property type="match status" value="2"/>
</dbReference>
<protein>
    <submittedName>
        <fullName evidence="4">Zn-binding protein involved in type VI secretion</fullName>
    </submittedName>
</protein>
<dbReference type="Gene3D" id="3.30.457.10">
    <property type="entry name" value="Copper amine oxidase-like, N-terminal domain"/>
    <property type="match status" value="1"/>
</dbReference>
<evidence type="ECO:0000313" key="5">
    <source>
        <dbReference type="Proteomes" id="UP001185028"/>
    </source>
</evidence>
<dbReference type="InterPro" id="IPR036582">
    <property type="entry name" value="Mao_N_sf"/>
</dbReference>
<dbReference type="RefSeq" id="WP_188774083.1">
    <property type="nucleotide sequence ID" value="NZ_BMMB01000002.1"/>
</dbReference>
<feature type="signal peptide" evidence="2">
    <location>
        <begin position="1"/>
        <end position="24"/>
    </location>
</feature>
<reference evidence="4 5" key="1">
    <citation type="submission" date="2023-07" db="EMBL/GenBank/DDBJ databases">
        <title>Genomic Encyclopedia of Type Strains, Phase IV (KMG-IV): sequencing the most valuable type-strain genomes for metagenomic binning, comparative biology and taxonomic classification.</title>
        <authorList>
            <person name="Goeker M."/>
        </authorList>
    </citation>
    <scope>NUCLEOTIDE SEQUENCE [LARGE SCALE GENOMIC DNA]</scope>
    <source>
        <strain evidence="4 5">DSM 22170</strain>
    </source>
</reference>
<name>A0ABU1ITH3_9BACL</name>
<sequence length="640" mass="70123">MNKWMRITATGMLTAVMTATTAYAGAGFASAAEMLELKIKKGSTAATINGDKQTIIKPYEAAGATMVQLGLFSRAFGATVELHENNTVQLISGKHTIAMTIGSKSATVNGKKIALPAAPVMRGGTLMVPLRPLVEGIGGKMKVVSGQIVITLSSAETQAGSGDTASEHADKTRVGSSKYQWSVKYPDDLVYLGSSDATISNFMNKESTYLLQVVVQPDTVTSSVYTQPDPDDLLNELLNHIQVLGDTVLDQQIVNGANGTYARVVSKTDEGYLSETRLYAGNGNLYYVLYADSEAFTYKDFKDNHALLDSFQMSFNTNDSKSEDLTEGSESEEEGQAFENADYGISVNLPSDWTISDDSNEASSKDGAYAKFGAYGVPAGQSLQDWAKDIRTWFGDSFAADHYRYVSTTERQIDGQAALVNEMQYRYNDDQWFTEYEVLLQKDDYRYYFEYSGHSDDPLVQSQFEQIAKSMKVDFETLSSNFGHLPADYYSTDRTKTITRTSSTYNYSLQVPRYWTDNGNDYTSSSVSFYYTGGSFNVNIRNTSSLEKAVADAKATLQSASSSVKPVLSEGQATTIAGVPAYTFTATYADSETPYTGSYTIFTKGKRTFILTNEVNDANNTSTHQAEVAKVLSSFQWIGQ</sequence>
<evidence type="ECO:0000313" key="4">
    <source>
        <dbReference type="EMBL" id="MDR6242565.1"/>
    </source>
</evidence>
<accession>A0ABU1ITH3</accession>
<feature type="domain" description="Copper amine oxidase-like N-terminal" evidence="3">
    <location>
        <begin position="48"/>
        <end position="146"/>
    </location>
</feature>
<dbReference type="InterPro" id="IPR012854">
    <property type="entry name" value="Cu_amine_oxidase-like_N"/>
</dbReference>
<feature type="chain" id="PRO_5045960316" evidence="2">
    <location>
        <begin position="25"/>
        <end position="640"/>
    </location>
</feature>
<keyword evidence="5" id="KW-1185">Reference proteome</keyword>
<proteinExistence type="predicted"/>
<comment type="caution">
    <text evidence="4">The sequence shown here is derived from an EMBL/GenBank/DDBJ whole genome shotgun (WGS) entry which is preliminary data.</text>
</comment>
<organism evidence="4 5">
    <name type="scientific">Paenibacillus hunanensis</name>
    <dbReference type="NCBI Taxonomy" id="539262"/>
    <lineage>
        <taxon>Bacteria</taxon>
        <taxon>Bacillati</taxon>
        <taxon>Bacillota</taxon>
        <taxon>Bacilli</taxon>
        <taxon>Bacillales</taxon>
        <taxon>Paenibacillaceae</taxon>
        <taxon>Paenibacillus</taxon>
    </lineage>
</organism>
<dbReference type="Proteomes" id="UP001185028">
    <property type="component" value="Unassembled WGS sequence"/>
</dbReference>
<feature type="region of interest" description="Disordered" evidence="1">
    <location>
        <begin position="319"/>
        <end position="341"/>
    </location>
</feature>